<accession>A0A1M8AA46</accession>
<sequence length="89" mass="9972">MLRASRVGRARALAAPLLLRQQSTARPKSKHALLYSEIIPPVFRVLAYSTAAYFGLHLTWLALKNREETEAQAADMAQLRTEIQRAQAP</sequence>
<protein>
    <submittedName>
        <fullName evidence="1">Uncharacterized protein</fullName>
    </submittedName>
</protein>
<evidence type="ECO:0000313" key="2">
    <source>
        <dbReference type="Proteomes" id="UP000186303"/>
    </source>
</evidence>
<name>A0A1M8AA46_MALS4</name>
<reference evidence="2" key="1">
    <citation type="journal article" date="2017" name="Nucleic Acids Res.">
        <title>Proteogenomics produces comprehensive and highly accurate protein-coding gene annotation in a complete genome assembly of Malassezia sympodialis.</title>
        <authorList>
            <person name="Zhu Y."/>
            <person name="Engstroem P.G."/>
            <person name="Tellgren-Roth C."/>
            <person name="Baudo C.D."/>
            <person name="Kennell J.C."/>
            <person name="Sun S."/>
            <person name="Billmyre R.B."/>
            <person name="Schroeder M.S."/>
            <person name="Andersson A."/>
            <person name="Holm T."/>
            <person name="Sigurgeirsson B."/>
            <person name="Wu G."/>
            <person name="Sankaranarayanan S.R."/>
            <person name="Siddharthan R."/>
            <person name="Sanyal K."/>
            <person name="Lundeberg J."/>
            <person name="Nystedt B."/>
            <person name="Boekhout T."/>
            <person name="Dawson T.L. Jr."/>
            <person name="Heitman J."/>
            <person name="Scheynius A."/>
            <person name="Lehtioe J."/>
        </authorList>
    </citation>
    <scope>NUCLEOTIDE SEQUENCE [LARGE SCALE GENOMIC DNA]</scope>
    <source>
        <strain evidence="2">ATCC 42132</strain>
    </source>
</reference>
<proteinExistence type="predicted"/>
<dbReference type="AlphaFoldDB" id="A0A1M8AA46"/>
<keyword evidence="2" id="KW-1185">Reference proteome</keyword>
<gene>
    <name evidence="1" type="ORF">MSYG_3661</name>
</gene>
<dbReference type="OrthoDB" id="3359404at2759"/>
<dbReference type="VEuPathDB" id="FungiDB:MSYG_3661"/>
<dbReference type="Proteomes" id="UP000186303">
    <property type="component" value="Chromosome 6"/>
</dbReference>
<organism evidence="1 2">
    <name type="scientific">Malassezia sympodialis (strain ATCC 42132)</name>
    <name type="common">Atopic eczema-associated yeast</name>
    <dbReference type="NCBI Taxonomy" id="1230383"/>
    <lineage>
        <taxon>Eukaryota</taxon>
        <taxon>Fungi</taxon>
        <taxon>Dikarya</taxon>
        <taxon>Basidiomycota</taxon>
        <taxon>Ustilaginomycotina</taxon>
        <taxon>Malasseziomycetes</taxon>
        <taxon>Malasseziales</taxon>
        <taxon>Malasseziaceae</taxon>
        <taxon>Malassezia</taxon>
    </lineage>
</organism>
<evidence type="ECO:0000313" key="1">
    <source>
        <dbReference type="EMBL" id="SHO79311.1"/>
    </source>
</evidence>
<dbReference type="EMBL" id="LT671826">
    <property type="protein sequence ID" value="SHO79311.1"/>
    <property type="molecule type" value="Genomic_DNA"/>
</dbReference>